<evidence type="ECO:0000313" key="1">
    <source>
        <dbReference type="EMBL" id="QQV91448.1"/>
    </source>
</evidence>
<protein>
    <submittedName>
        <fullName evidence="1">Uncharacterized protein</fullName>
    </submittedName>
</protein>
<proteinExistence type="predicted"/>
<accession>A0A8E5EA35</accession>
<gene>
    <name evidence="1" type="ORF">Gundel1_18</name>
</gene>
<sequence>MDNSYYIITSEANRTVFCSDNFSKIEAFIKENQDARVRTVNYTGKPKIMSKELFLIKFLAFTQNKEKFFMLTRIMIEARTKFAAFMSMNQLLEEWKEFKREFL</sequence>
<name>A0A8E5EA35_9CAUD</name>
<evidence type="ECO:0000313" key="2">
    <source>
        <dbReference type="Proteomes" id="UP000693868"/>
    </source>
</evidence>
<keyword evidence="2" id="KW-1185">Reference proteome</keyword>
<dbReference type="Proteomes" id="UP000693868">
    <property type="component" value="Segment"/>
</dbReference>
<dbReference type="EMBL" id="MT732474">
    <property type="protein sequence ID" value="QQV91448.1"/>
    <property type="molecule type" value="Genomic_DNA"/>
</dbReference>
<organism evidence="1 2">
    <name type="scientific">Tenacibaculum phage Gundel_1</name>
    <dbReference type="NCBI Taxonomy" id="2745672"/>
    <lineage>
        <taxon>Viruses</taxon>
        <taxon>Duplodnaviria</taxon>
        <taxon>Heunggongvirae</taxon>
        <taxon>Uroviricota</taxon>
        <taxon>Caudoviricetes</taxon>
        <taxon>Pachyviridae</taxon>
        <taxon>Gundelvirus</taxon>
        <taxon>Gundelvirus Gundel</taxon>
    </lineage>
</organism>
<reference evidence="1" key="1">
    <citation type="submission" date="2020-07" db="EMBL/GenBank/DDBJ databases">
        <title>Highly diverse flavobacterial phages as mortality factor during North Sea spring blooms.</title>
        <authorList>
            <person name="Bartlau N."/>
            <person name="Wichels A."/>
            <person name="Krohne G."/>
            <person name="Adriaenssens E.M."/>
            <person name="Heins A."/>
            <person name="Fuchs B.M."/>
            <person name="Amann R."/>
            <person name="Moraru C."/>
        </authorList>
    </citation>
    <scope>NUCLEOTIDE SEQUENCE</scope>
</reference>